<comment type="similarity">
    <text evidence="4 14">Belongs to the glycosyl hydrolase 13 family.</text>
</comment>
<feature type="chain" id="PRO_5043564835" description="Alpha-amylase" evidence="16">
    <location>
        <begin position="20"/>
        <end position="738"/>
    </location>
</feature>
<dbReference type="InterPro" id="IPR006047">
    <property type="entry name" value="GH13_cat_dom"/>
</dbReference>
<comment type="subunit">
    <text evidence="5">Monomer.</text>
</comment>
<keyword evidence="13 15" id="KW-0326">Glycosidase</keyword>
<evidence type="ECO:0000256" key="10">
    <source>
        <dbReference type="ARBA" id="ARBA00023157"/>
    </source>
</evidence>
<dbReference type="EC" id="3.2.1.1" evidence="6 15"/>
<evidence type="ECO:0000256" key="1">
    <source>
        <dbReference type="ARBA" id="ARBA00000548"/>
    </source>
</evidence>
<dbReference type="Proteomes" id="UP001458880">
    <property type="component" value="Unassembled WGS sequence"/>
</dbReference>
<dbReference type="InterPro" id="IPR006048">
    <property type="entry name" value="A-amylase/branching_C"/>
</dbReference>
<protein>
    <recommendedName>
        <fullName evidence="6 15">Alpha-amylase</fullName>
        <ecNumber evidence="6 15">3.2.1.1</ecNumber>
    </recommendedName>
</protein>
<evidence type="ECO:0000313" key="19">
    <source>
        <dbReference type="EMBL" id="KAK9680364.1"/>
    </source>
</evidence>
<dbReference type="PANTHER" id="PTHR43447">
    <property type="entry name" value="ALPHA-AMYLASE"/>
    <property type="match status" value="1"/>
</dbReference>
<comment type="cofactor">
    <cofactor evidence="3">
        <name>chloride</name>
        <dbReference type="ChEBI" id="CHEBI:17996"/>
    </cofactor>
</comment>
<evidence type="ECO:0000259" key="17">
    <source>
        <dbReference type="SMART" id="SM00632"/>
    </source>
</evidence>
<dbReference type="InterPro" id="IPR006046">
    <property type="entry name" value="Alpha_amylase"/>
</dbReference>
<accession>A0AAW1HUX5</accession>
<name>A0AAW1HUX5_POPJA</name>
<evidence type="ECO:0000256" key="4">
    <source>
        <dbReference type="ARBA" id="ARBA00008061"/>
    </source>
</evidence>
<dbReference type="Gene3D" id="3.20.20.80">
    <property type="entry name" value="Glycosidases"/>
    <property type="match status" value="2"/>
</dbReference>
<evidence type="ECO:0000256" key="3">
    <source>
        <dbReference type="ARBA" id="ARBA00001923"/>
    </source>
</evidence>
<evidence type="ECO:0000256" key="2">
    <source>
        <dbReference type="ARBA" id="ARBA00001913"/>
    </source>
</evidence>
<comment type="catalytic activity">
    <reaction evidence="1 15">
        <text>Endohydrolysis of (1-&gt;4)-alpha-D-glucosidic linkages in polysaccharides containing three or more (1-&gt;4)-alpha-linked D-glucose units.</text>
        <dbReference type="EC" id="3.2.1.1"/>
    </reaction>
</comment>
<evidence type="ECO:0000259" key="18">
    <source>
        <dbReference type="SMART" id="SM00642"/>
    </source>
</evidence>
<dbReference type="GO" id="GO:0004556">
    <property type="term" value="F:alpha-amylase activity"/>
    <property type="evidence" value="ECO:0007669"/>
    <property type="project" value="UniProtKB-UniRule"/>
</dbReference>
<dbReference type="GO" id="GO:0005975">
    <property type="term" value="P:carbohydrate metabolic process"/>
    <property type="evidence" value="ECO:0007669"/>
    <property type="project" value="InterPro"/>
</dbReference>
<dbReference type="InterPro" id="IPR013780">
    <property type="entry name" value="Glyco_hydro_b"/>
</dbReference>
<comment type="cofactor">
    <cofactor evidence="2">
        <name>Ca(2+)</name>
        <dbReference type="ChEBI" id="CHEBI:29108"/>
    </cofactor>
</comment>
<evidence type="ECO:0000256" key="9">
    <source>
        <dbReference type="ARBA" id="ARBA00022837"/>
    </source>
</evidence>
<dbReference type="PRINTS" id="PR00110">
    <property type="entry name" value="ALPHAAMYLASE"/>
</dbReference>
<gene>
    <name evidence="19" type="ORF">QE152_g39149</name>
</gene>
<dbReference type="AlphaFoldDB" id="A0AAW1HUX5"/>
<dbReference type="SUPFAM" id="SSF51011">
    <property type="entry name" value="Glycosyl hydrolase domain"/>
    <property type="match status" value="2"/>
</dbReference>
<dbReference type="Pfam" id="PF02806">
    <property type="entry name" value="Alpha-amylase_C"/>
    <property type="match status" value="2"/>
</dbReference>
<evidence type="ECO:0000256" key="7">
    <source>
        <dbReference type="ARBA" id="ARBA00022723"/>
    </source>
</evidence>
<organism evidence="19 20">
    <name type="scientific">Popillia japonica</name>
    <name type="common">Japanese beetle</name>
    <dbReference type="NCBI Taxonomy" id="7064"/>
    <lineage>
        <taxon>Eukaryota</taxon>
        <taxon>Metazoa</taxon>
        <taxon>Ecdysozoa</taxon>
        <taxon>Arthropoda</taxon>
        <taxon>Hexapoda</taxon>
        <taxon>Insecta</taxon>
        <taxon>Pterygota</taxon>
        <taxon>Neoptera</taxon>
        <taxon>Endopterygota</taxon>
        <taxon>Coleoptera</taxon>
        <taxon>Polyphaga</taxon>
        <taxon>Scarabaeiformia</taxon>
        <taxon>Scarabaeidae</taxon>
        <taxon>Rutelinae</taxon>
        <taxon>Popillia</taxon>
    </lineage>
</organism>
<evidence type="ECO:0000256" key="13">
    <source>
        <dbReference type="ARBA" id="ARBA00023295"/>
    </source>
</evidence>
<keyword evidence="8 15" id="KW-0378">Hydrolase</keyword>
<evidence type="ECO:0000313" key="20">
    <source>
        <dbReference type="Proteomes" id="UP001458880"/>
    </source>
</evidence>
<dbReference type="GO" id="GO:0046872">
    <property type="term" value="F:metal ion binding"/>
    <property type="evidence" value="ECO:0007669"/>
    <property type="project" value="UniProtKB-KW"/>
</dbReference>
<evidence type="ECO:0000256" key="12">
    <source>
        <dbReference type="ARBA" id="ARBA00023277"/>
    </source>
</evidence>
<dbReference type="InterPro" id="IPR031319">
    <property type="entry name" value="A-amylase_C"/>
</dbReference>
<dbReference type="SMART" id="SM00642">
    <property type="entry name" value="Aamy"/>
    <property type="match status" value="1"/>
</dbReference>
<comment type="caution">
    <text evidence="19">The sequence shown here is derived from an EMBL/GenBank/DDBJ whole genome shotgun (WGS) entry which is preliminary data.</text>
</comment>
<feature type="domain" description="Alpha-amylase C-terminal" evidence="17">
    <location>
        <begin position="650"/>
        <end position="737"/>
    </location>
</feature>
<feature type="signal peptide" evidence="16">
    <location>
        <begin position="1"/>
        <end position="19"/>
    </location>
</feature>
<keyword evidence="12 15" id="KW-0119">Carbohydrate metabolism</keyword>
<dbReference type="FunFam" id="3.20.20.80:FF:000056">
    <property type="entry name" value="Pancreatic alpha-amylase"/>
    <property type="match status" value="1"/>
</dbReference>
<dbReference type="Gene3D" id="2.60.40.1180">
    <property type="entry name" value="Golgi alpha-mannosidase II"/>
    <property type="match status" value="1"/>
</dbReference>
<keyword evidence="9" id="KW-0106">Calcium</keyword>
<dbReference type="CDD" id="cd11317">
    <property type="entry name" value="AmyAc_bac_euk_AmyA"/>
    <property type="match status" value="1"/>
</dbReference>
<sequence length="738" mass="80971">MIISQIFVGCLALISACYAQYDTNMWGDRNTMVHLFEWKWNDIADECERFLQHKGYGGVQVSPVNENAIVTSGTYRPWWERYQPISYNLVTRSGNEEEFASMVRRCNNVGVRIYVDVVFNHMTGNSGTVYGTGGSIGYSDSKYYPAVPYGSNDFNSDCGITNYNDAINVRNCELVGLRDLNQGSTYVRTTILAFLNKLINKLINLGVAGFRVDAAKHMWPGDLEVIYAGLNNLNTDHGFASGARPYIFQEVIDLGGEAVSFSEYTHLGAVTEFKFSAEIGRVFHGYDQLTWLSNWGEGWGFMASQYAFVFVDNHDNQRGHGAGGSNILTYKNAKQYKMAIAFMLAHPYGSTRVMSSFYFDDTEAGPPADSNGNIISPGINADDTCSNGWVCEHRWRQIYNMVGFKNAVKGTGLNDWWSNGAQQIAFCRGGSGFVAFTNGGTIAQTMQTCLPAGTYCDVISALIAGDYNLNTDHGFASGARPYIFQEVIDLGGEAVSFSEYTHLGAVTEFKFSAEIGRVFHGYDQLTWLSNWGEGWGFMASQYAFVFVDNHDNQRGHGAGGSNILTYKNAKQYKMAIAFMLAHPYGSTRVMSSFYFDDTEAGPPADSNGNIISPGINADDTCSNGWVCEHRWRQIYNMVGFKNAVKGTGLNDWWSNGAQQIAFCRGGSGFVAFTNGGTIAQTMQTCLPAGTYCDVISGNLINGACTGKTVTVGADGYGYVSLSDSEDDGVLAVHINARL</sequence>
<keyword evidence="20" id="KW-1185">Reference proteome</keyword>
<evidence type="ECO:0000256" key="14">
    <source>
        <dbReference type="RuleBase" id="RU003615"/>
    </source>
</evidence>
<keyword evidence="10" id="KW-1015">Disulfide bond</keyword>
<evidence type="ECO:0000256" key="15">
    <source>
        <dbReference type="RuleBase" id="RU361134"/>
    </source>
</evidence>
<dbReference type="EMBL" id="JASPKY010000910">
    <property type="protein sequence ID" value="KAK9680364.1"/>
    <property type="molecule type" value="Genomic_DNA"/>
</dbReference>
<feature type="domain" description="Glycosyl hydrolase family 13 catalytic" evidence="18">
    <location>
        <begin position="30"/>
        <end position="405"/>
    </location>
</feature>
<keyword evidence="16" id="KW-0732">Signal</keyword>
<dbReference type="SMART" id="SM00632">
    <property type="entry name" value="Aamy_C"/>
    <property type="match status" value="2"/>
</dbReference>
<dbReference type="Pfam" id="PF00128">
    <property type="entry name" value="Alpha-amylase"/>
    <property type="match status" value="1"/>
</dbReference>
<evidence type="ECO:0000256" key="16">
    <source>
        <dbReference type="SAM" id="SignalP"/>
    </source>
</evidence>
<evidence type="ECO:0000256" key="8">
    <source>
        <dbReference type="ARBA" id="ARBA00022801"/>
    </source>
</evidence>
<evidence type="ECO:0000256" key="5">
    <source>
        <dbReference type="ARBA" id="ARBA00011245"/>
    </source>
</evidence>
<proteinExistence type="inferred from homology"/>
<dbReference type="SUPFAM" id="SSF51445">
    <property type="entry name" value="(Trans)glycosidases"/>
    <property type="match status" value="2"/>
</dbReference>
<feature type="domain" description="Alpha-amylase C-terminal" evidence="17">
    <location>
        <begin position="414"/>
        <end position="488"/>
    </location>
</feature>
<keyword evidence="7" id="KW-0479">Metal-binding</keyword>
<evidence type="ECO:0000256" key="11">
    <source>
        <dbReference type="ARBA" id="ARBA00023214"/>
    </source>
</evidence>
<dbReference type="InterPro" id="IPR017853">
    <property type="entry name" value="GH"/>
</dbReference>
<evidence type="ECO:0000256" key="6">
    <source>
        <dbReference type="ARBA" id="ARBA00012595"/>
    </source>
</evidence>
<keyword evidence="11" id="KW-0868">Chloride</keyword>
<reference evidence="19 20" key="1">
    <citation type="journal article" date="2024" name="BMC Genomics">
        <title>De novo assembly and annotation of Popillia japonica's genome with initial clues to its potential as an invasive pest.</title>
        <authorList>
            <person name="Cucini C."/>
            <person name="Boschi S."/>
            <person name="Funari R."/>
            <person name="Cardaioli E."/>
            <person name="Iannotti N."/>
            <person name="Marturano G."/>
            <person name="Paoli F."/>
            <person name="Bruttini M."/>
            <person name="Carapelli A."/>
            <person name="Frati F."/>
            <person name="Nardi F."/>
        </authorList>
    </citation>
    <scope>NUCLEOTIDE SEQUENCE [LARGE SCALE GENOMIC DNA]</scope>
    <source>
        <strain evidence="19">DMR45628</strain>
    </source>
</reference>